<accession>A0A1I3VBN9</accession>
<name>A0A1I3VBN9_9RHOB</name>
<evidence type="ECO:0000313" key="1">
    <source>
        <dbReference type="EMBL" id="SFJ92612.1"/>
    </source>
</evidence>
<sequence>MAKRLAELGIGRGEILTVLKQMRDIPKGPHNWSGKTFLVDPDDGSVWDLKPAIREAYKNANAAWNDNDYWGSFDDELRTMGFSYLKFDKDSRRSLGLSGYDPEAFYDRFTVFYPDGAEKISEEGEAPPWEFPSNEAQTERPSFSEKKVAVVHKAWERRGVNTRKIKEEKGYVCEGCELDAIAAYGAEIATSVIEAHHLKPVAEMPPEGRVVDPDDFAVLCATCHRIIHRLDSPDDLDGLREMVRGK</sequence>
<dbReference type="CDD" id="cd00085">
    <property type="entry name" value="HNHc"/>
    <property type="match status" value="1"/>
</dbReference>
<evidence type="ECO:0000313" key="2">
    <source>
        <dbReference type="Proteomes" id="UP000199630"/>
    </source>
</evidence>
<proteinExistence type="predicted"/>
<dbReference type="STRING" id="588602.SAMN04487991_3294"/>
<dbReference type="EMBL" id="FORH01000007">
    <property type="protein sequence ID" value="SFJ92612.1"/>
    <property type="molecule type" value="Genomic_DNA"/>
</dbReference>
<dbReference type="Proteomes" id="UP000199630">
    <property type="component" value="Unassembled WGS sequence"/>
</dbReference>
<gene>
    <name evidence="1" type="ORF">SAMN04487991_3294</name>
</gene>
<evidence type="ECO:0008006" key="3">
    <source>
        <dbReference type="Google" id="ProtNLM"/>
    </source>
</evidence>
<protein>
    <recommendedName>
        <fullName evidence="3">HNH endonuclease</fullName>
    </recommendedName>
</protein>
<keyword evidence="2" id="KW-1185">Reference proteome</keyword>
<dbReference type="AlphaFoldDB" id="A0A1I3VBN9"/>
<dbReference type="RefSeq" id="WP_090061797.1">
    <property type="nucleotide sequence ID" value="NZ_FORH01000007.1"/>
</dbReference>
<dbReference type="OrthoDB" id="9802640at2"/>
<dbReference type="InterPro" id="IPR003615">
    <property type="entry name" value="HNH_nuc"/>
</dbReference>
<reference evidence="2" key="1">
    <citation type="submission" date="2016-10" db="EMBL/GenBank/DDBJ databases">
        <authorList>
            <person name="Varghese N."/>
            <person name="Submissions S."/>
        </authorList>
    </citation>
    <scope>NUCLEOTIDE SEQUENCE [LARGE SCALE GENOMIC DNA]</scope>
    <source>
        <strain evidence="2">DSM 26471</strain>
    </source>
</reference>
<organism evidence="1 2">
    <name type="scientific">Celeribacter neptunius</name>
    <dbReference type="NCBI Taxonomy" id="588602"/>
    <lineage>
        <taxon>Bacteria</taxon>
        <taxon>Pseudomonadati</taxon>
        <taxon>Pseudomonadota</taxon>
        <taxon>Alphaproteobacteria</taxon>
        <taxon>Rhodobacterales</taxon>
        <taxon>Roseobacteraceae</taxon>
        <taxon>Celeribacter</taxon>
    </lineage>
</organism>